<dbReference type="AlphaFoldDB" id="A0A840ZDH8"/>
<keyword evidence="2" id="KW-1185">Reference proteome</keyword>
<organism evidence="1 2">
    <name type="scientific">Methylorubrum rhodinum</name>
    <dbReference type="NCBI Taxonomy" id="29428"/>
    <lineage>
        <taxon>Bacteria</taxon>
        <taxon>Pseudomonadati</taxon>
        <taxon>Pseudomonadota</taxon>
        <taxon>Alphaproteobacteria</taxon>
        <taxon>Hyphomicrobiales</taxon>
        <taxon>Methylobacteriaceae</taxon>
        <taxon>Methylorubrum</taxon>
    </lineage>
</organism>
<evidence type="ECO:0000313" key="1">
    <source>
        <dbReference type="EMBL" id="MBB5755314.1"/>
    </source>
</evidence>
<evidence type="ECO:0000313" key="2">
    <source>
        <dbReference type="Proteomes" id="UP000583454"/>
    </source>
</evidence>
<gene>
    <name evidence="1" type="ORF">HNR00_000003</name>
</gene>
<proteinExistence type="predicted"/>
<name>A0A840ZDH8_9HYPH</name>
<dbReference type="EMBL" id="JACHOP010000001">
    <property type="protein sequence ID" value="MBB5755314.1"/>
    <property type="molecule type" value="Genomic_DNA"/>
</dbReference>
<comment type="caution">
    <text evidence="1">The sequence shown here is derived from an EMBL/GenBank/DDBJ whole genome shotgun (WGS) entry which is preliminary data.</text>
</comment>
<accession>A0A840ZDH8</accession>
<protein>
    <recommendedName>
        <fullName evidence="3">Nitrate reductase</fullName>
    </recommendedName>
</protein>
<sequence>MAPGGGLMGFVTLRDWRARSAALAQSAARAKALIAPALGLTEADALSVNEIVCHDPACPGAETVVLVMRAGEPTRALRLPCGLDAVTGAEAAALAVEEAALRGV</sequence>
<evidence type="ECO:0008006" key="3">
    <source>
        <dbReference type="Google" id="ProtNLM"/>
    </source>
</evidence>
<reference evidence="1 2" key="1">
    <citation type="submission" date="2020-08" db="EMBL/GenBank/DDBJ databases">
        <title>Genomic Encyclopedia of Type Strains, Phase IV (KMG-IV): sequencing the most valuable type-strain genomes for metagenomic binning, comparative biology and taxonomic classification.</title>
        <authorList>
            <person name="Goeker M."/>
        </authorList>
    </citation>
    <scope>NUCLEOTIDE SEQUENCE [LARGE SCALE GENOMIC DNA]</scope>
    <source>
        <strain evidence="1 2">DSM 2163</strain>
    </source>
</reference>
<dbReference type="Proteomes" id="UP000583454">
    <property type="component" value="Unassembled WGS sequence"/>
</dbReference>